<evidence type="ECO:0000313" key="1">
    <source>
        <dbReference type="EMBL" id="OGI64426.1"/>
    </source>
</evidence>
<dbReference type="EMBL" id="MFTO01000001">
    <property type="protein sequence ID" value="OGI64426.1"/>
    <property type="molecule type" value="Genomic_DNA"/>
</dbReference>
<organism evidence="1 2">
    <name type="scientific">Candidatus Nomurabacteria bacterium RIFCSPHIGHO2_01_FULL_40_20</name>
    <dbReference type="NCBI Taxonomy" id="1801738"/>
    <lineage>
        <taxon>Bacteria</taxon>
        <taxon>Candidatus Nomuraibacteriota</taxon>
    </lineage>
</organism>
<reference evidence="1 2" key="1">
    <citation type="journal article" date="2016" name="Nat. Commun.">
        <title>Thousands of microbial genomes shed light on interconnected biogeochemical processes in an aquifer system.</title>
        <authorList>
            <person name="Anantharaman K."/>
            <person name="Brown C.T."/>
            <person name="Hug L.A."/>
            <person name="Sharon I."/>
            <person name="Castelle C.J."/>
            <person name="Probst A.J."/>
            <person name="Thomas B.C."/>
            <person name="Singh A."/>
            <person name="Wilkins M.J."/>
            <person name="Karaoz U."/>
            <person name="Brodie E.L."/>
            <person name="Williams K.H."/>
            <person name="Hubbard S.S."/>
            <person name="Banfield J.F."/>
        </authorList>
    </citation>
    <scope>NUCLEOTIDE SEQUENCE [LARGE SCALE GENOMIC DNA]</scope>
</reference>
<dbReference type="AlphaFoldDB" id="A0A1F6V4P1"/>
<gene>
    <name evidence="1" type="ORF">A2733_01305</name>
</gene>
<accession>A0A1F6V4P1</accession>
<sequence>MEYKSKNVGCQNCKKDFVIEPDDFSFYEKIGVPAPTWCPHCRFIRKLTFVNERSLYKRNCENCKKSIISMYSSDSLIPTWCVKCHLSDNWDAFDYGRDYDFSEPFFEQFKKLKSVVPHRALDQNERNGEGCEYANFCYTSKNIYLSFVSPSNENIKYSRCFFKHNKNCLDSLIIKANEKGYELVRSSQNYNSTFLVESDRCISSHFLYDCSNCNNCCISSSLRNKSYVFRNKQLTKEEYENSITTLKLDTYSGQCEAKDKFTELAKKAIHKHAYIKNSVNVVGDFIENSKNIYHCYGLVDGENMKYVFFGVNTTKDSQDLVFTGKVEECYEFAIGGRGGSRVFYSFSCGGGSKNLFYSDQCKGCSDCFGCAGLNKKQYCILNKQYGKDEYFELVDRIKVHMNEMPYINKIGRKYLYGEYFPEEISPFAYNETIAFEEHPITKEEAILLGYKWKEPELKSYSSTVTTEDLLDSIHDVSDAICDEVIKCPNKGDTKTQCLSAYRILRDELAFYRQMNLPLPRLCPNCRYYQRLKWKNPFRFYKRDCMCDLAGHEHDGKCMNEFETMYAPSRPEKIFCKQCYQKEVY</sequence>
<comment type="caution">
    <text evidence="1">The sequence shown here is derived from an EMBL/GenBank/DDBJ whole genome shotgun (WGS) entry which is preliminary data.</text>
</comment>
<proteinExistence type="predicted"/>
<protein>
    <submittedName>
        <fullName evidence="1">Uncharacterized protein</fullName>
    </submittedName>
</protein>
<name>A0A1F6V4P1_9BACT</name>
<evidence type="ECO:0000313" key="2">
    <source>
        <dbReference type="Proteomes" id="UP000178985"/>
    </source>
</evidence>
<dbReference type="Proteomes" id="UP000178985">
    <property type="component" value="Unassembled WGS sequence"/>
</dbReference>